<dbReference type="Gene3D" id="3.40.1280.10">
    <property type="match status" value="1"/>
</dbReference>
<dbReference type="InterPro" id="IPR001537">
    <property type="entry name" value="SpoU_MeTrfase"/>
</dbReference>
<accession>A0A0F9Y4Q7</accession>
<dbReference type="InterPro" id="IPR029028">
    <property type="entry name" value="Alpha/beta_knot_MTases"/>
</dbReference>
<dbReference type="GO" id="GO:0003723">
    <property type="term" value="F:RNA binding"/>
    <property type="evidence" value="ECO:0007669"/>
    <property type="project" value="InterPro"/>
</dbReference>
<sequence length="170" mass="18614">MKPGQTIVIGLHNPKSPENVGSIMRAAGCYQASAVRYTGERFSRAVKYQTDTKNVTSKIPLIHVTDLLADLTGDTQLVCVEFAEGATLLPQFRHPEQAIYLFGPEDGSLPQAIIDAADHVVFVPTIGCMNLAASVNVVLYDRLCKSTQDINSEEAIKRSRDNNNRLVVNK</sequence>
<gene>
    <name evidence="6" type="ORF">LCGC14_0060460</name>
</gene>
<dbReference type="SUPFAM" id="SSF75217">
    <property type="entry name" value="alpha/beta knot"/>
    <property type="match status" value="1"/>
</dbReference>
<organism evidence="6">
    <name type="scientific">marine sediment metagenome</name>
    <dbReference type="NCBI Taxonomy" id="412755"/>
    <lineage>
        <taxon>unclassified sequences</taxon>
        <taxon>metagenomes</taxon>
        <taxon>ecological metagenomes</taxon>
    </lineage>
</organism>
<dbReference type="GO" id="GO:0002128">
    <property type="term" value="P:tRNA nucleoside ribose methylation"/>
    <property type="evidence" value="ECO:0007669"/>
    <property type="project" value="TreeGrafter"/>
</dbReference>
<evidence type="ECO:0000313" key="6">
    <source>
        <dbReference type="EMBL" id="KKO06862.1"/>
    </source>
</evidence>
<dbReference type="GO" id="GO:0008173">
    <property type="term" value="F:RNA methyltransferase activity"/>
    <property type="evidence" value="ECO:0007669"/>
    <property type="project" value="InterPro"/>
</dbReference>
<evidence type="ECO:0000256" key="2">
    <source>
        <dbReference type="ARBA" id="ARBA00022603"/>
    </source>
</evidence>
<dbReference type="CDD" id="cd18098">
    <property type="entry name" value="SpoU-like"/>
    <property type="match status" value="1"/>
</dbReference>
<evidence type="ECO:0000259" key="5">
    <source>
        <dbReference type="Pfam" id="PF00588"/>
    </source>
</evidence>
<reference evidence="6" key="1">
    <citation type="journal article" date="2015" name="Nature">
        <title>Complex archaea that bridge the gap between prokaryotes and eukaryotes.</title>
        <authorList>
            <person name="Spang A."/>
            <person name="Saw J.H."/>
            <person name="Jorgensen S.L."/>
            <person name="Zaremba-Niedzwiedzka K."/>
            <person name="Martijn J."/>
            <person name="Lind A.E."/>
            <person name="van Eijk R."/>
            <person name="Schleper C."/>
            <person name="Guy L."/>
            <person name="Ettema T.J."/>
        </authorList>
    </citation>
    <scope>NUCLEOTIDE SEQUENCE</scope>
</reference>
<proteinExistence type="inferred from homology"/>
<dbReference type="InterPro" id="IPR029026">
    <property type="entry name" value="tRNA_m1G_MTases_N"/>
</dbReference>
<dbReference type="GO" id="GO:0005829">
    <property type="term" value="C:cytosol"/>
    <property type="evidence" value="ECO:0007669"/>
    <property type="project" value="TreeGrafter"/>
</dbReference>
<dbReference type="PANTHER" id="PTHR42786">
    <property type="entry name" value="TRNA/RRNA METHYLTRANSFERASE"/>
    <property type="match status" value="1"/>
</dbReference>
<dbReference type="InterPro" id="IPR004384">
    <property type="entry name" value="RNA_MeTrfase_TrmJ/LasT"/>
</dbReference>
<evidence type="ECO:0000256" key="1">
    <source>
        <dbReference type="ARBA" id="ARBA00007228"/>
    </source>
</evidence>
<protein>
    <recommendedName>
        <fullName evidence="5">tRNA/rRNA methyltransferase SpoU type domain-containing protein</fullName>
    </recommendedName>
</protein>
<evidence type="ECO:0000256" key="4">
    <source>
        <dbReference type="ARBA" id="ARBA00022691"/>
    </source>
</evidence>
<keyword evidence="3" id="KW-0808">Transferase</keyword>
<dbReference type="EMBL" id="LAZR01000014">
    <property type="protein sequence ID" value="KKO06862.1"/>
    <property type="molecule type" value="Genomic_DNA"/>
</dbReference>
<name>A0A0F9Y4Q7_9ZZZZ</name>
<evidence type="ECO:0000256" key="3">
    <source>
        <dbReference type="ARBA" id="ARBA00022679"/>
    </source>
</evidence>
<dbReference type="AlphaFoldDB" id="A0A0F9Y4Q7"/>
<keyword evidence="2" id="KW-0489">Methyltransferase</keyword>
<dbReference type="PANTHER" id="PTHR42786:SF6">
    <property type="entry name" value="TRNA_RRNA METHYLTRANSFERASE SPOU TYPE DOMAIN-CONTAINING PROTEIN"/>
    <property type="match status" value="1"/>
</dbReference>
<comment type="similarity">
    <text evidence="1">Belongs to the class IV-like SAM-binding methyltransferase superfamily. RNA methyltransferase TrmH family.</text>
</comment>
<dbReference type="Pfam" id="PF00588">
    <property type="entry name" value="SpoU_methylase"/>
    <property type="match status" value="1"/>
</dbReference>
<keyword evidence="4" id="KW-0949">S-adenosyl-L-methionine</keyword>
<feature type="domain" description="tRNA/rRNA methyltransferase SpoU type" evidence="5">
    <location>
        <begin position="7"/>
        <end position="140"/>
    </location>
</feature>
<comment type="caution">
    <text evidence="6">The sequence shown here is derived from an EMBL/GenBank/DDBJ whole genome shotgun (WGS) entry which is preliminary data.</text>
</comment>